<dbReference type="STRING" id="749222.Nitsa_1338"/>
<dbReference type="SUPFAM" id="SSF46894">
    <property type="entry name" value="C-terminal effector domain of the bipartite response regulators"/>
    <property type="match status" value="1"/>
</dbReference>
<feature type="domain" description="Response regulatory" evidence="4">
    <location>
        <begin position="2"/>
        <end position="118"/>
    </location>
</feature>
<dbReference type="InterPro" id="IPR001789">
    <property type="entry name" value="Sig_transdc_resp-reg_receiver"/>
</dbReference>
<reference evidence="7" key="2">
    <citation type="submission" date="2011-01" db="EMBL/GenBank/DDBJ databases">
        <title>The complete genome of Nitratifractor salsuginis DSM 16511.</title>
        <authorList>
            <consortium name="US DOE Joint Genome Institute (JGI-PGF)"/>
            <person name="Lucas S."/>
            <person name="Copeland A."/>
            <person name="Lapidus A."/>
            <person name="Bruce D."/>
            <person name="Goodwin L."/>
            <person name="Pitluck S."/>
            <person name="Kyrpides N."/>
            <person name="Mavromatis K."/>
            <person name="Ivanova N."/>
            <person name="Mikhailova N."/>
            <person name="Zeytun A."/>
            <person name="Detter J.C."/>
            <person name="Tapia R."/>
            <person name="Han C."/>
            <person name="Land M."/>
            <person name="Hauser L."/>
            <person name="Markowitz V."/>
            <person name="Cheng J.-F."/>
            <person name="Hugenholtz P."/>
            <person name="Woyke T."/>
            <person name="Wu D."/>
            <person name="Tindall B."/>
            <person name="Schuetze A."/>
            <person name="Brambilla E."/>
            <person name="Klenk H.-P."/>
            <person name="Eisen J.A."/>
        </authorList>
    </citation>
    <scope>NUCLEOTIDE SEQUENCE [LARGE SCALE GENOMIC DNA]</scope>
    <source>
        <strain evidence="7">DSM 16511 / JCM 12458 / E9I37-1</strain>
    </source>
</reference>
<comment type="caution">
    <text evidence="2">Lacks conserved residue(s) required for the propagation of feature annotation.</text>
</comment>
<name>E6WZ77_NITSE</name>
<gene>
    <name evidence="6" type="ordered locus">Nitsa_1338</name>
</gene>
<dbReference type="GO" id="GO:0003677">
    <property type="term" value="F:DNA binding"/>
    <property type="evidence" value="ECO:0007669"/>
    <property type="project" value="UniProtKB-UniRule"/>
</dbReference>
<dbReference type="InterPro" id="IPR001867">
    <property type="entry name" value="OmpR/PhoB-type_DNA-bd"/>
</dbReference>
<keyword evidence="1 3" id="KW-0238">DNA-binding</keyword>
<protein>
    <submittedName>
        <fullName evidence="6">Two component transcriptional regulator, winged helix family</fullName>
    </submittedName>
</protein>
<evidence type="ECO:0000256" key="1">
    <source>
        <dbReference type="ARBA" id="ARBA00023125"/>
    </source>
</evidence>
<dbReference type="eggNOG" id="COG0745">
    <property type="taxonomic scope" value="Bacteria"/>
</dbReference>
<dbReference type="Proteomes" id="UP000008633">
    <property type="component" value="Chromosome"/>
</dbReference>
<dbReference type="AlphaFoldDB" id="E6WZ77"/>
<dbReference type="OrthoDB" id="5387333at2"/>
<proteinExistence type="predicted"/>
<evidence type="ECO:0000259" key="4">
    <source>
        <dbReference type="PROSITE" id="PS50110"/>
    </source>
</evidence>
<dbReference type="InterPro" id="IPR016032">
    <property type="entry name" value="Sig_transdc_resp-reg_C-effctor"/>
</dbReference>
<dbReference type="InterPro" id="IPR011006">
    <property type="entry name" value="CheY-like_superfamily"/>
</dbReference>
<dbReference type="EMBL" id="CP002452">
    <property type="protein sequence ID" value="ADV46589.1"/>
    <property type="molecule type" value="Genomic_DNA"/>
</dbReference>
<evidence type="ECO:0000313" key="6">
    <source>
        <dbReference type="EMBL" id="ADV46589.1"/>
    </source>
</evidence>
<dbReference type="SUPFAM" id="SSF52172">
    <property type="entry name" value="CheY-like"/>
    <property type="match status" value="1"/>
</dbReference>
<dbReference type="SMART" id="SM00862">
    <property type="entry name" value="Trans_reg_C"/>
    <property type="match status" value="1"/>
</dbReference>
<dbReference type="Pfam" id="PF00486">
    <property type="entry name" value="Trans_reg_C"/>
    <property type="match status" value="1"/>
</dbReference>
<dbReference type="HOGENOM" id="CLU_1188943_0_0_7"/>
<feature type="DNA-binding region" description="OmpR/PhoB-type" evidence="3">
    <location>
        <begin position="127"/>
        <end position="219"/>
    </location>
</feature>
<accession>E6WZ77</accession>
<sequence>MRVLLLSSSSRHYNSLVKEGALLGIRFRIKKREELTEKDLQESRYEAVIVSMTTPGTVQNYLETIRKIRRYRSRVPIIAIDHFDSSSKIGNCLEAGCSDYIKPPVTNKEILMKLTFWIEWETPDRGRIVTLRNGYSFDLYKNELTHRQVPVTLSRQEGLFLHLLARYRGSFISAETLIDYIWGYGGDKNRLRVLVYKLRKKIATPLIIAMRGVGYKLENLSGELSPHCPVPGN</sequence>
<feature type="domain" description="OmpR/PhoB-type" evidence="5">
    <location>
        <begin position="127"/>
        <end position="219"/>
    </location>
</feature>
<organism evidence="6 7">
    <name type="scientific">Nitratifractor salsuginis (strain DSM 16511 / JCM 12458 / E9I37-1)</name>
    <dbReference type="NCBI Taxonomy" id="749222"/>
    <lineage>
        <taxon>Bacteria</taxon>
        <taxon>Pseudomonadati</taxon>
        <taxon>Campylobacterota</taxon>
        <taxon>Epsilonproteobacteria</taxon>
        <taxon>Campylobacterales</taxon>
        <taxon>Sulfurovaceae</taxon>
        <taxon>Nitratifractor</taxon>
    </lineage>
</organism>
<dbReference type="Gene3D" id="3.40.50.2300">
    <property type="match status" value="1"/>
</dbReference>
<dbReference type="PROSITE" id="PS51755">
    <property type="entry name" value="OMPR_PHOB"/>
    <property type="match status" value="1"/>
</dbReference>
<dbReference type="PROSITE" id="PS50110">
    <property type="entry name" value="RESPONSE_REGULATORY"/>
    <property type="match status" value="1"/>
</dbReference>
<reference evidence="6 7" key="1">
    <citation type="journal article" date="2011" name="Stand. Genomic Sci.">
        <title>Complete genome sequence of Nitratifractor salsuginis type strain (E9I37-1).</title>
        <authorList>
            <person name="Anderson I."/>
            <person name="Sikorski J."/>
            <person name="Zeytun A."/>
            <person name="Nolan M."/>
            <person name="Lapidus A."/>
            <person name="Lucas S."/>
            <person name="Hammon N."/>
            <person name="Deshpande S."/>
            <person name="Cheng J.F."/>
            <person name="Tapia R."/>
            <person name="Han C."/>
            <person name="Goodwin L."/>
            <person name="Pitluck S."/>
            <person name="Liolios K."/>
            <person name="Pagani I."/>
            <person name="Ivanova N."/>
            <person name="Huntemann M."/>
            <person name="Mavromatis K."/>
            <person name="Ovchinikova G."/>
            <person name="Pati A."/>
            <person name="Chen A."/>
            <person name="Palaniappan K."/>
            <person name="Land M."/>
            <person name="Hauser L."/>
            <person name="Brambilla E.M."/>
            <person name="Ngatchou-Djao O.D."/>
            <person name="Rohde M."/>
            <person name="Tindall B.J."/>
            <person name="Goker M."/>
            <person name="Detter J.C."/>
            <person name="Woyke T."/>
            <person name="Bristow J."/>
            <person name="Eisen J.A."/>
            <person name="Markowitz V."/>
            <person name="Hugenholtz P."/>
            <person name="Klenk H.P."/>
            <person name="Kyrpides N.C."/>
        </authorList>
    </citation>
    <scope>NUCLEOTIDE SEQUENCE [LARGE SCALE GENOMIC DNA]</scope>
    <source>
        <strain evidence="7">DSM 16511 / JCM 12458 / E9I37-1</strain>
    </source>
</reference>
<evidence type="ECO:0000313" key="7">
    <source>
        <dbReference type="Proteomes" id="UP000008633"/>
    </source>
</evidence>
<dbReference type="Gene3D" id="1.10.10.10">
    <property type="entry name" value="Winged helix-like DNA-binding domain superfamily/Winged helix DNA-binding domain"/>
    <property type="match status" value="1"/>
</dbReference>
<evidence type="ECO:0000256" key="3">
    <source>
        <dbReference type="PROSITE-ProRule" id="PRU01091"/>
    </source>
</evidence>
<evidence type="ECO:0000256" key="2">
    <source>
        <dbReference type="PROSITE-ProRule" id="PRU00169"/>
    </source>
</evidence>
<keyword evidence="7" id="KW-1185">Reference proteome</keyword>
<dbReference type="GO" id="GO:0006355">
    <property type="term" value="P:regulation of DNA-templated transcription"/>
    <property type="evidence" value="ECO:0007669"/>
    <property type="project" value="InterPro"/>
</dbReference>
<dbReference type="InterPro" id="IPR036388">
    <property type="entry name" value="WH-like_DNA-bd_sf"/>
</dbReference>
<dbReference type="CDD" id="cd00383">
    <property type="entry name" value="trans_reg_C"/>
    <property type="match status" value="1"/>
</dbReference>
<dbReference type="GO" id="GO:0000160">
    <property type="term" value="P:phosphorelay signal transduction system"/>
    <property type="evidence" value="ECO:0007669"/>
    <property type="project" value="InterPro"/>
</dbReference>
<evidence type="ECO:0000259" key="5">
    <source>
        <dbReference type="PROSITE" id="PS51755"/>
    </source>
</evidence>
<dbReference type="KEGG" id="nsa:Nitsa_1338"/>